<evidence type="ECO:0000256" key="2">
    <source>
        <dbReference type="ARBA" id="ARBA00022748"/>
    </source>
</evidence>
<evidence type="ECO:0000313" key="6">
    <source>
        <dbReference type="EMBL" id="QNR24497.1"/>
    </source>
</evidence>
<keyword evidence="3" id="KW-1015">Disulfide bond</keyword>
<evidence type="ECO:0000256" key="3">
    <source>
        <dbReference type="ARBA" id="ARBA00023157"/>
    </source>
</evidence>
<dbReference type="KEGG" id="chyd:H4K34_01245"/>
<proteinExistence type="predicted"/>
<reference evidence="6 7" key="1">
    <citation type="submission" date="2020-08" db="EMBL/GenBank/DDBJ databases">
        <title>Croceimicrobium hydrocarbonivorans gen. nov., sp. nov., a novel marine bacterium isolated from a bacterial consortium that degrades polyethylene terephthalate.</title>
        <authorList>
            <person name="Liu R."/>
        </authorList>
    </citation>
    <scope>NUCLEOTIDE SEQUENCE [LARGE SCALE GENOMIC DNA]</scope>
    <source>
        <strain evidence="6 7">A20-9</strain>
    </source>
</reference>
<dbReference type="GO" id="GO:0016209">
    <property type="term" value="F:antioxidant activity"/>
    <property type="evidence" value="ECO:0007669"/>
    <property type="project" value="InterPro"/>
</dbReference>
<keyword evidence="7" id="KW-1185">Reference proteome</keyword>
<dbReference type="InterPro" id="IPR000866">
    <property type="entry name" value="AhpC/TSA"/>
</dbReference>
<sequence length="395" mass="44038">MKKLVSLSLFITLLSACSQTEEGKTDLRISAPGVKQIIIEELPATSDPIAVDTLNSEDGNFELTFAVDSANFYLISTDDGMRIPFFTKGTEQILVELEPMVQEVNRGYNLKGNKESERLQLINTSFQAYIDQVDSLSMLRQQYQDSANSQEIVRRTQKDFENIIDAGTAKYLGLIDEDPANIANLFIFQLNIYNNSFVRAQDHSEYFNRVDSALQAAYPNNAHATTFHAQLEKMREQMAATQAMKARQDAIAVGGPAPEISLPKADGSILSLSDLRGKVVLVDFWAAWCRPCRMTNPQLVKVYNQFKDRGFTILSVSFDGLPNQQSPAQDWQAAIEQDGLVWDNHVSDLQGWNSSAGQTYAIQSIPYTVLVDRDGNIIKKEVNPAELPALLEAIL</sequence>
<dbReference type="InterPro" id="IPR036249">
    <property type="entry name" value="Thioredoxin-like_sf"/>
</dbReference>
<dbReference type="GO" id="GO:0017004">
    <property type="term" value="P:cytochrome complex assembly"/>
    <property type="evidence" value="ECO:0007669"/>
    <property type="project" value="UniProtKB-KW"/>
</dbReference>
<dbReference type="PROSITE" id="PS51257">
    <property type="entry name" value="PROKAR_LIPOPROTEIN"/>
    <property type="match status" value="1"/>
</dbReference>
<accession>A0A7H0VFJ9</accession>
<organism evidence="6 7">
    <name type="scientific">Croceimicrobium hydrocarbonivorans</name>
    <dbReference type="NCBI Taxonomy" id="2761580"/>
    <lineage>
        <taxon>Bacteria</taxon>
        <taxon>Pseudomonadati</taxon>
        <taxon>Bacteroidota</taxon>
        <taxon>Flavobacteriia</taxon>
        <taxon>Flavobacteriales</taxon>
        <taxon>Owenweeksiaceae</taxon>
        <taxon>Croceimicrobium</taxon>
    </lineage>
</organism>
<dbReference type="PANTHER" id="PTHR42852">
    <property type="entry name" value="THIOL:DISULFIDE INTERCHANGE PROTEIN DSBE"/>
    <property type="match status" value="1"/>
</dbReference>
<dbReference type="Proteomes" id="UP000516305">
    <property type="component" value="Chromosome"/>
</dbReference>
<dbReference type="Pfam" id="PF00578">
    <property type="entry name" value="AhpC-TSA"/>
    <property type="match status" value="1"/>
</dbReference>
<dbReference type="PROSITE" id="PS51352">
    <property type="entry name" value="THIOREDOXIN_2"/>
    <property type="match status" value="1"/>
</dbReference>
<name>A0A7H0VFJ9_9FLAO</name>
<keyword evidence="4" id="KW-0676">Redox-active center</keyword>
<protein>
    <submittedName>
        <fullName evidence="6">TlpA family protein disulfide reductase</fullName>
    </submittedName>
</protein>
<dbReference type="RefSeq" id="WP_210759024.1">
    <property type="nucleotide sequence ID" value="NZ_CP060139.1"/>
</dbReference>
<evidence type="ECO:0000313" key="7">
    <source>
        <dbReference type="Proteomes" id="UP000516305"/>
    </source>
</evidence>
<evidence type="ECO:0000256" key="4">
    <source>
        <dbReference type="ARBA" id="ARBA00023284"/>
    </source>
</evidence>
<dbReference type="GO" id="GO:0030313">
    <property type="term" value="C:cell envelope"/>
    <property type="evidence" value="ECO:0007669"/>
    <property type="project" value="UniProtKB-SubCell"/>
</dbReference>
<dbReference type="InterPro" id="IPR013766">
    <property type="entry name" value="Thioredoxin_domain"/>
</dbReference>
<dbReference type="Gene3D" id="3.40.30.10">
    <property type="entry name" value="Glutaredoxin"/>
    <property type="match status" value="1"/>
</dbReference>
<gene>
    <name evidence="6" type="ORF">H4K34_01245</name>
</gene>
<dbReference type="EMBL" id="CP060139">
    <property type="protein sequence ID" value="QNR24497.1"/>
    <property type="molecule type" value="Genomic_DNA"/>
</dbReference>
<dbReference type="InterPro" id="IPR050553">
    <property type="entry name" value="Thioredoxin_ResA/DsbE_sf"/>
</dbReference>
<dbReference type="PANTHER" id="PTHR42852:SF6">
    <property type="entry name" value="THIOL:DISULFIDE INTERCHANGE PROTEIN DSBE"/>
    <property type="match status" value="1"/>
</dbReference>
<keyword evidence="2" id="KW-0201">Cytochrome c-type biogenesis</keyword>
<comment type="subcellular location">
    <subcellularLocation>
        <location evidence="1">Cell envelope</location>
    </subcellularLocation>
</comment>
<dbReference type="CDD" id="cd02966">
    <property type="entry name" value="TlpA_like_family"/>
    <property type="match status" value="1"/>
</dbReference>
<dbReference type="AlphaFoldDB" id="A0A7H0VFJ9"/>
<dbReference type="SUPFAM" id="SSF52833">
    <property type="entry name" value="Thioredoxin-like"/>
    <property type="match status" value="1"/>
</dbReference>
<dbReference type="GO" id="GO:0016491">
    <property type="term" value="F:oxidoreductase activity"/>
    <property type="evidence" value="ECO:0007669"/>
    <property type="project" value="InterPro"/>
</dbReference>
<feature type="domain" description="Thioredoxin" evidence="5">
    <location>
        <begin position="251"/>
        <end position="395"/>
    </location>
</feature>
<evidence type="ECO:0000259" key="5">
    <source>
        <dbReference type="PROSITE" id="PS51352"/>
    </source>
</evidence>
<evidence type="ECO:0000256" key="1">
    <source>
        <dbReference type="ARBA" id="ARBA00004196"/>
    </source>
</evidence>